<dbReference type="InterPro" id="IPR036397">
    <property type="entry name" value="RNaseH_sf"/>
</dbReference>
<protein>
    <recommendedName>
        <fullName evidence="2">Integrase catalytic domain-containing protein</fullName>
    </recommendedName>
</protein>
<dbReference type="EMBL" id="AVOT02000140">
    <property type="protein sequence ID" value="MBW0461316.1"/>
    <property type="molecule type" value="Genomic_DNA"/>
</dbReference>
<organism evidence="3 4">
    <name type="scientific">Austropuccinia psidii MF-1</name>
    <dbReference type="NCBI Taxonomy" id="1389203"/>
    <lineage>
        <taxon>Eukaryota</taxon>
        <taxon>Fungi</taxon>
        <taxon>Dikarya</taxon>
        <taxon>Basidiomycota</taxon>
        <taxon>Pucciniomycotina</taxon>
        <taxon>Pucciniomycetes</taxon>
        <taxon>Pucciniales</taxon>
        <taxon>Sphaerophragmiaceae</taxon>
        <taxon>Austropuccinia</taxon>
    </lineage>
</organism>
<dbReference type="InterPro" id="IPR050951">
    <property type="entry name" value="Retrovirus_Pol_polyprotein"/>
</dbReference>
<dbReference type="Proteomes" id="UP000765509">
    <property type="component" value="Unassembled WGS sequence"/>
</dbReference>
<evidence type="ECO:0000313" key="4">
    <source>
        <dbReference type="Proteomes" id="UP000765509"/>
    </source>
</evidence>
<evidence type="ECO:0000313" key="3">
    <source>
        <dbReference type="EMBL" id="MBW0461316.1"/>
    </source>
</evidence>
<keyword evidence="4" id="KW-1185">Reference proteome</keyword>
<dbReference type="GO" id="GO:0003723">
    <property type="term" value="F:RNA binding"/>
    <property type="evidence" value="ECO:0007669"/>
    <property type="project" value="UniProtKB-KW"/>
</dbReference>
<evidence type="ECO:0000256" key="1">
    <source>
        <dbReference type="ARBA" id="ARBA00022884"/>
    </source>
</evidence>
<evidence type="ECO:0000259" key="2">
    <source>
        <dbReference type="PROSITE" id="PS50994"/>
    </source>
</evidence>
<feature type="domain" description="Integrase catalytic" evidence="2">
    <location>
        <begin position="1"/>
        <end position="155"/>
    </location>
</feature>
<reference evidence="3" key="1">
    <citation type="submission" date="2021-03" db="EMBL/GenBank/DDBJ databases">
        <title>Draft genome sequence of rust myrtle Austropuccinia psidii MF-1, a brazilian biotype.</title>
        <authorList>
            <person name="Quecine M.C."/>
            <person name="Pachon D.M.R."/>
            <person name="Bonatelli M.L."/>
            <person name="Correr F.H."/>
            <person name="Franceschini L.M."/>
            <person name="Leite T.F."/>
            <person name="Margarido G.R.A."/>
            <person name="Almeida C.A."/>
            <person name="Ferrarezi J.A."/>
            <person name="Labate C.A."/>
        </authorList>
    </citation>
    <scope>NUCLEOTIDE SEQUENCE</scope>
    <source>
        <strain evidence="3">MF-1</strain>
    </source>
</reference>
<proteinExistence type="predicted"/>
<dbReference type="AlphaFoldDB" id="A0A9Q3BA72"/>
<comment type="caution">
    <text evidence="3">The sequence shown here is derived from an EMBL/GenBank/DDBJ whole genome shotgun (WGS) entry which is preliminary data.</text>
</comment>
<dbReference type="InterPro" id="IPR001584">
    <property type="entry name" value="Integrase_cat-core"/>
</dbReference>
<dbReference type="GO" id="GO:0015074">
    <property type="term" value="P:DNA integration"/>
    <property type="evidence" value="ECO:0007669"/>
    <property type="project" value="InterPro"/>
</dbReference>
<dbReference type="PROSITE" id="PS50994">
    <property type="entry name" value="INTEGRASE"/>
    <property type="match status" value="1"/>
</dbReference>
<keyword evidence="1" id="KW-0694">RNA-binding</keyword>
<gene>
    <name evidence="3" type="ORF">O181_001031</name>
</gene>
<dbReference type="Gene3D" id="3.30.420.10">
    <property type="entry name" value="Ribonuclease H-like superfamily/Ribonuclease H"/>
    <property type="match status" value="1"/>
</dbReference>
<dbReference type="GO" id="GO:0005634">
    <property type="term" value="C:nucleus"/>
    <property type="evidence" value="ECO:0007669"/>
    <property type="project" value="UniProtKB-ARBA"/>
</dbReference>
<name>A0A9Q3BA72_9BASI</name>
<accession>A0A9Q3BA72</accession>
<dbReference type="SUPFAM" id="SSF53098">
    <property type="entry name" value="Ribonuclease H-like"/>
    <property type="match status" value="1"/>
</dbReference>
<dbReference type="PANTHER" id="PTHR37984">
    <property type="entry name" value="PROTEIN CBG26694"/>
    <property type="match status" value="1"/>
</dbReference>
<sequence length="155" mass="17657">MDWVAGLVPGGKENSNAFLIIVDRLRKSVRCLPFHKEDTDMDNSLLLWNNIISTCGIPQIIIIDRDPKCTSEFWTKFYEILSTKLSFSTAYHPQRDGLAERMIQTIGTLSGDSLHIEWNTKIMKDTAMTGLPFYQHSSWHSTQASTLPQGNNPLW</sequence>
<dbReference type="PANTHER" id="PTHR37984:SF5">
    <property type="entry name" value="PROTEIN NYNRIN-LIKE"/>
    <property type="match status" value="1"/>
</dbReference>
<dbReference type="InterPro" id="IPR012337">
    <property type="entry name" value="RNaseH-like_sf"/>
</dbReference>